<feature type="compositionally biased region" description="Basic and acidic residues" evidence="5">
    <location>
        <begin position="67"/>
        <end position="78"/>
    </location>
</feature>
<dbReference type="Gene3D" id="3.90.1590.10">
    <property type="entry name" value="glutathione-dependent formaldehyde- activating enzyme (gfa)"/>
    <property type="match status" value="1"/>
</dbReference>
<evidence type="ECO:0000313" key="7">
    <source>
        <dbReference type="EMBL" id="KXJ87229.1"/>
    </source>
</evidence>
<protein>
    <recommendedName>
        <fullName evidence="6">CENP-V/GFA domain-containing protein</fullName>
    </recommendedName>
</protein>
<dbReference type="PANTHER" id="PTHR33337">
    <property type="entry name" value="GFA DOMAIN-CONTAINING PROTEIN"/>
    <property type="match status" value="1"/>
</dbReference>
<dbReference type="Pfam" id="PF04828">
    <property type="entry name" value="GFA"/>
    <property type="match status" value="1"/>
</dbReference>
<dbReference type="SUPFAM" id="SSF51316">
    <property type="entry name" value="Mss4-like"/>
    <property type="match status" value="2"/>
</dbReference>
<dbReference type="Proteomes" id="UP000070501">
    <property type="component" value="Unassembled WGS sequence"/>
</dbReference>
<organism evidence="7 8">
    <name type="scientific">Microdochium bolleyi</name>
    <dbReference type="NCBI Taxonomy" id="196109"/>
    <lineage>
        <taxon>Eukaryota</taxon>
        <taxon>Fungi</taxon>
        <taxon>Dikarya</taxon>
        <taxon>Ascomycota</taxon>
        <taxon>Pezizomycotina</taxon>
        <taxon>Sordariomycetes</taxon>
        <taxon>Xylariomycetidae</taxon>
        <taxon>Xylariales</taxon>
        <taxon>Microdochiaceae</taxon>
        <taxon>Microdochium</taxon>
    </lineage>
</organism>
<evidence type="ECO:0000256" key="2">
    <source>
        <dbReference type="ARBA" id="ARBA00022723"/>
    </source>
</evidence>
<keyword evidence="3" id="KW-0862">Zinc</keyword>
<dbReference type="OrthoDB" id="5422068at2759"/>
<evidence type="ECO:0000259" key="6">
    <source>
        <dbReference type="Pfam" id="PF04828"/>
    </source>
</evidence>
<evidence type="ECO:0000256" key="5">
    <source>
        <dbReference type="SAM" id="MobiDB-lite"/>
    </source>
</evidence>
<keyword evidence="2" id="KW-0479">Metal-binding</keyword>
<reference evidence="8" key="1">
    <citation type="submission" date="2016-02" db="EMBL/GenBank/DDBJ databases">
        <title>Draft genome sequence of Microdochium bolleyi, a fungal endophyte of beachgrass.</title>
        <authorList>
            <consortium name="DOE Joint Genome Institute"/>
            <person name="David A.S."/>
            <person name="May G."/>
            <person name="Haridas S."/>
            <person name="Lim J."/>
            <person name="Wang M."/>
            <person name="Labutti K."/>
            <person name="Lipzen A."/>
            <person name="Barry K."/>
            <person name="Grigoriev I.V."/>
        </authorList>
    </citation>
    <scope>NUCLEOTIDE SEQUENCE [LARGE SCALE GENOMIC DNA]</scope>
    <source>
        <strain evidence="8">J235TASD1</strain>
    </source>
</reference>
<dbReference type="InterPro" id="IPR006913">
    <property type="entry name" value="CENP-V/GFA"/>
</dbReference>
<evidence type="ECO:0000256" key="1">
    <source>
        <dbReference type="ARBA" id="ARBA00005495"/>
    </source>
</evidence>
<dbReference type="InterPro" id="IPR011057">
    <property type="entry name" value="Mss4-like_sf"/>
</dbReference>
<evidence type="ECO:0000256" key="3">
    <source>
        <dbReference type="ARBA" id="ARBA00022833"/>
    </source>
</evidence>
<dbReference type="Gene3D" id="2.170.150.70">
    <property type="match status" value="1"/>
</dbReference>
<name>A0A136IRA1_9PEZI</name>
<evidence type="ECO:0000256" key="4">
    <source>
        <dbReference type="ARBA" id="ARBA00023239"/>
    </source>
</evidence>
<feature type="region of interest" description="Disordered" evidence="5">
    <location>
        <begin position="224"/>
        <end position="247"/>
    </location>
</feature>
<comment type="similarity">
    <text evidence="1">Belongs to the Gfa family.</text>
</comment>
<accession>A0A136IRA1</accession>
<keyword evidence="8" id="KW-1185">Reference proteome</keyword>
<sequence length="457" mass="49842">MVSLSGGDTLPSRTVELVAECQCKANRFSTRVARSRLPLAAIVCHCSLCRYLTGGLYTSVTAWPDGDSSRPAEKKDENAQATKTPPAIAREVSAAVQAGRLRTHPFSTNYNVFFCSMCSSLMFFDGTDEGKETYGVFAGVLDNTRVPTQSGGDGDGTDQERSMPLLHIAHNKFLAGTLDGGAMPWLRDPNSAGSLEPPRMWMVNRGQSQEITEEEAMFKLFRKKEERKQQQQLGGGGSGGGEDKVQGGPLPPLPIKCFCGGVHLVLHSPRSGGGETRNNDQIDSATGRRRVITCACESCRKATAGYLTHWTRAELQDVAFVDVPNNNENKTNSTRPISSFPSTLSELAASVEDRAESPGGPTTLVLYRSSAHVQWYSCGRCSAAVFYARDDEPGRVWIAAGLLKGAGEDDGVRLEKYLSWDFSRAGVGFVEDCRGEWRDRIVDRMLQSAEAWEYTRG</sequence>
<dbReference type="InParanoid" id="A0A136IRA1"/>
<dbReference type="AlphaFoldDB" id="A0A136IRA1"/>
<feature type="region of interest" description="Disordered" evidence="5">
    <location>
        <begin position="63"/>
        <end position="84"/>
    </location>
</feature>
<keyword evidence="4" id="KW-0456">Lyase</keyword>
<dbReference type="PANTHER" id="PTHR33337:SF31">
    <property type="entry name" value="DUF636 DOMAIN PROTEIN (AFU_ORTHOLOGUE AFUA_2G12650)"/>
    <property type="match status" value="1"/>
</dbReference>
<dbReference type="EMBL" id="KQ964263">
    <property type="protein sequence ID" value="KXJ87229.1"/>
    <property type="molecule type" value="Genomic_DNA"/>
</dbReference>
<dbReference type="GO" id="GO:0046872">
    <property type="term" value="F:metal ion binding"/>
    <property type="evidence" value="ECO:0007669"/>
    <property type="project" value="UniProtKB-KW"/>
</dbReference>
<dbReference type="GO" id="GO:0016846">
    <property type="term" value="F:carbon-sulfur lyase activity"/>
    <property type="evidence" value="ECO:0007669"/>
    <property type="project" value="InterPro"/>
</dbReference>
<proteinExistence type="inferred from homology"/>
<feature type="domain" description="CENP-V/GFA" evidence="6">
    <location>
        <begin position="19"/>
        <end position="144"/>
    </location>
</feature>
<evidence type="ECO:0000313" key="8">
    <source>
        <dbReference type="Proteomes" id="UP000070501"/>
    </source>
</evidence>
<gene>
    <name evidence="7" type="ORF">Micbo1qcDRAFT_179114</name>
</gene>